<dbReference type="RefSeq" id="WP_096355021.1">
    <property type="nucleotide sequence ID" value="NZ_AP017313.1"/>
</dbReference>
<dbReference type="AlphaFoldDB" id="A0A110B4B9"/>
<evidence type="ECO:0000313" key="1">
    <source>
        <dbReference type="EMBL" id="BAU56307.1"/>
    </source>
</evidence>
<protein>
    <submittedName>
        <fullName evidence="1">Uncharacterized protein</fullName>
    </submittedName>
</protein>
<dbReference type="OrthoDB" id="799114at2"/>
<dbReference type="EMBL" id="AP017313">
    <property type="protein sequence ID" value="BAU56307.1"/>
    <property type="molecule type" value="Genomic_DNA"/>
</dbReference>
<dbReference type="Proteomes" id="UP000218263">
    <property type="component" value="Chromosome"/>
</dbReference>
<proteinExistence type="predicted"/>
<dbReference type="KEGG" id="mgot:MgSA37_04504"/>
<keyword evidence="2" id="KW-1185">Reference proteome</keyword>
<name>A0A110B4B9_9SPHI</name>
<accession>A0A110B4B9</accession>
<organism evidence="1 2">
    <name type="scientific">Mucilaginibacter gotjawali</name>
    <dbReference type="NCBI Taxonomy" id="1550579"/>
    <lineage>
        <taxon>Bacteria</taxon>
        <taxon>Pseudomonadati</taxon>
        <taxon>Bacteroidota</taxon>
        <taxon>Sphingobacteriia</taxon>
        <taxon>Sphingobacteriales</taxon>
        <taxon>Sphingobacteriaceae</taxon>
        <taxon>Mucilaginibacter</taxon>
    </lineage>
</organism>
<reference evidence="1 2" key="1">
    <citation type="submission" date="2015-12" db="EMBL/GenBank/DDBJ databases">
        <title>Genome sequence of Mucilaginibacter gotjawali.</title>
        <authorList>
            <person name="Lee J.S."/>
            <person name="Lee K.C."/>
            <person name="Kim K.K."/>
            <person name="Lee B.W."/>
        </authorList>
    </citation>
    <scope>NUCLEOTIDE SEQUENCE [LARGE SCALE GENOMIC DNA]</scope>
    <source>
        <strain evidence="1 2">SA3-7</strain>
    </source>
</reference>
<evidence type="ECO:0000313" key="2">
    <source>
        <dbReference type="Proteomes" id="UP000218263"/>
    </source>
</evidence>
<gene>
    <name evidence="1" type="ORF">MgSA37_04504</name>
</gene>
<sequence length="120" mass="14481">MTHIAKNDELLNYLSGDKSLISASISRFDIFYANHKLNIDVYITLLYSKDEKDLKIQFQNVSQYGMFYTSDHYFYYIERYKFFKSDKGYYISFDPFEENREIQVEDNNFILADNMEGYFL</sequence>